<keyword evidence="3" id="KW-1185">Reference proteome</keyword>
<evidence type="ECO:0000313" key="2">
    <source>
        <dbReference type="EMBL" id="QUT06773.1"/>
    </source>
</evidence>
<sequence>MSMHPGTTSAQSNFAEDRLAIVNLFAAYAHFANVGDIDGWANCFTSDATYAVSAPRAPGIPLPIAQVVAAETPQFAAYRRMLDDPDSGERKIYCIVNPYVVTQDASSASIVCELVQLRAQPTGPAPRIQLTGTYSGDLVKRDGEWRIFRWAISTTRQPESVSEVPALWWLNVAASKDGDWRAPAEQA</sequence>
<dbReference type="AlphaFoldDB" id="A0A975K8J3"/>
<dbReference type="Proteomes" id="UP000681425">
    <property type="component" value="Chromosome"/>
</dbReference>
<name>A0A975K8J3_9SPHN</name>
<proteinExistence type="predicted"/>
<dbReference type="Pfam" id="PF13577">
    <property type="entry name" value="SnoaL_4"/>
    <property type="match status" value="1"/>
</dbReference>
<feature type="domain" description="SnoaL-like" evidence="1">
    <location>
        <begin position="15"/>
        <end position="150"/>
    </location>
</feature>
<organism evidence="2 3">
    <name type="scientific">Sphingobium phenoxybenzoativorans</name>
    <dbReference type="NCBI Taxonomy" id="1592790"/>
    <lineage>
        <taxon>Bacteria</taxon>
        <taxon>Pseudomonadati</taxon>
        <taxon>Pseudomonadota</taxon>
        <taxon>Alphaproteobacteria</taxon>
        <taxon>Sphingomonadales</taxon>
        <taxon>Sphingomonadaceae</taxon>
        <taxon>Sphingobium</taxon>
    </lineage>
</organism>
<dbReference type="Gene3D" id="3.10.450.50">
    <property type="match status" value="1"/>
</dbReference>
<dbReference type="RefSeq" id="WP_212610073.1">
    <property type="nucleotide sequence ID" value="NZ_CP073910.1"/>
</dbReference>
<dbReference type="InterPro" id="IPR037401">
    <property type="entry name" value="SnoaL-like"/>
</dbReference>
<dbReference type="InterPro" id="IPR032710">
    <property type="entry name" value="NTF2-like_dom_sf"/>
</dbReference>
<dbReference type="EMBL" id="CP073910">
    <property type="protein sequence ID" value="QUT06773.1"/>
    <property type="molecule type" value="Genomic_DNA"/>
</dbReference>
<evidence type="ECO:0000259" key="1">
    <source>
        <dbReference type="Pfam" id="PF13577"/>
    </source>
</evidence>
<gene>
    <name evidence="2" type="ORF">KFK14_04835</name>
</gene>
<accession>A0A975K8J3</accession>
<evidence type="ECO:0000313" key="3">
    <source>
        <dbReference type="Proteomes" id="UP000681425"/>
    </source>
</evidence>
<dbReference type="KEGG" id="spph:KFK14_04835"/>
<protein>
    <submittedName>
        <fullName evidence="2">Nuclear transport factor 2 family protein</fullName>
    </submittedName>
</protein>
<reference evidence="2" key="1">
    <citation type="submission" date="2021-04" db="EMBL/GenBank/DDBJ databases">
        <title>Isolation of p-tert-butylphenol degrading bacteria Sphingobium phenoxybenzoativorans Tas13 from active sludge.</title>
        <authorList>
            <person name="Li Y."/>
        </authorList>
    </citation>
    <scope>NUCLEOTIDE SEQUENCE</scope>
    <source>
        <strain evidence="2">Tas13</strain>
    </source>
</reference>
<dbReference type="SUPFAM" id="SSF54427">
    <property type="entry name" value="NTF2-like"/>
    <property type="match status" value="1"/>
</dbReference>